<accession>A0A240EI62</accession>
<keyword evidence="1" id="KW-0812">Transmembrane</keyword>
<proteinExistence type="predicted"/>
<organism evidence="2 3">
    <name type="scientific">Vibrio thalassae</name>
    <dbReference type="NCBI Taxonomy" id="1243014"/>
    <lineage>
        <taxon>Bacteria</taxon>
        <taxon>Pseudomonadati</taxon>
        <taxon>Pseudomonadota</taxon>
        <taxon>Gammaproteobacteria</taxon>
        <taxon>Vibrionales</taxon>
        <taxon>Vibrionaceae</taxon>
        <taxon>Vibrio</taxon>
    </lineage>
</organism>
<keyword evidence="1" id="KW-0472">Membrane</keyword>
<dbReference type="EMBL" id="OANU01000025">
    <property type="protein sequence ID" value="SNX48382.1"/>
    <property type="molecule type" value="Genomic_DNA"/>
</dbReference>
<dbReference type="Proteomes" id="UP000219336">
    <property type="component" value="Unassembled WGS sequence"/>
</dbReference>
<dbReference type="PROSITE" id="PS51257">
    <property type="entry name" value="PROKAR_LIPOPROTEIN"/>
    <property type="match status" value="1"/>
</dbReference>
<evidence type="ECO:0000313" key="2">
    <source>
        <dbReference type="EMBL" id="SNX48382.1"/>
    </source>
</evidence>
<dbReference type="RefSeq" id="WP_390341120.1">
    <property type="nucleotide sequence ID" value="NZ_JBHUIN010000117.1"/>
</dbReference>
<evidence type="ECO:0000256" key="1">
    <source>
        <dbReference type="SAM" id="Phobius"/>
    </source>
</evidence>
<reference evidence="3" key="1">
    <citation type="submission" date="2016-06" db="EMBL/GenBank/DDBJ databases">
        <authorList>
            <person name="Rodrigo-Torres L."/>
            <person name="Arahal R.D."/>
            <person name="Lucena T."/>
        </authorList>
    </citation>
    <scope>NUCLEOTIDE SEQUENCE [LARGE SCALE GENOMIC DNA]</scope>
    <source>
        <strain evidence="3">CECT8203</strain>
    </source>
</reference>
<protein>
    <submittedName>
        <fullName evidence="2">Uncharacterized protein</fullName>
    </submittedName>
</protein>
<keyword evidence="1" id="KW-1133">Transmembrane helix</keyword>
<feature type="transmembrane region" description="Helical" evidence="1">
    <location>
        <begin position="224"/>
        <end position="245"/>
    </location>
</feature>
<gene>
    <name evidence="2" type="ORF">VTH8203_02000</name>
</gene>
<sequence length="258" mass="29751">MITRRTWQNLSLIFLYTLLIGCVYQMMTFREELSCDAELIIERIDKQLSMIETELRSIPIDKKCPPETQTALAHHVFNSVGIRGIVMANTVNEDPNYCSNFGQHERLIDEAFWDARQVDDVIFARLHVTEFRRDLSFALAVYRGEKIVIGTINPRVILGWWIEPYNNDARVTMSFPGSSNIILDRNQTAFSGKELSISVASERYPVEIKVTKTVGLLTNRIKTFFIRLSVLGLIVFGAVFAFDIYSRLRNERGVYEHF</sequence>
<dbReference type="AlphaFoldDB" id="A0A240EI62"/>
<evidence type="ECO:0000313" key="3">
    <source>
        <dbReference type="Proteomes" id="UP000219336"/>
    </source>
</evidence>
<keyword evidence="3" id="KW-1185">Reference proteome</keyword>
<name>A0A240EI62_9VIBR</name>